<evidence type="ECO:0008006" key="3">
    <source>
        <dbReference type="Google" id="ProtNLM"/>
    </source>
</evidence>
<accession>A0ABD6IEJ5</accession>
<dbReference type="Proteomes" id="UP001193384">
    <property type="component" value="Unassembled WGS sequence"/>
</dbReference>
<gene>
    <name evidence="1" type="ORF">DR101_04215</name>
</gene>
<name>A0ABD6IEJ5_MESHY</name>
<evidence type="ECO:0000313" key="2">
    <source>
        <dbReference type="Proteomes" id="UP001193384"/>
    </source>
</evidence>
<proteinExistence type="predicted"/>
<organism evidence="1 2">
    <name type="scientific">Mesomycoplasma hyorhinis</name>
    <name type="common">Mycoplasma hyorhinis</name>
    <dbReference type="NCBI Taxonomy" id="2100"/>
    <lineage>
        <taxon>Bacteria</taxon>
        <taxon>Bacillati</taxon>
        <taxon>Mycoplasmatota</taxon>
        <taxon>Mycoplasmoidales</taxon>
        <taxon>Metamycoplasmataceae</taxon>
        <taxon>Mesomycoplasma</taxon>
    </lineage>
</organism>
<protein>
    <recommendedName>
        <fullName evidence="3">Lipoprotein</fullName>
    </recommendedName>
</protein>
<feature type="non-terminal residue" evidence="1">
    <location>
        <position position="87"/>
    </location>
</feature>
<dbReference type="EMBL" id="QQQW01000102">
    <property type="protein sequence ID" value="MXR44104.1"/>
    <property type="molecule type" value="Genomic_DNA"/>
</dbReference>
<sequence>MLKSLHEQWSNSDVKNPDTEKAIQDLNAKINSVTKLINLVKSSNLNSKLDTSKNFVLNQNQYNLNFAEAEVSYFDALKNVNKTKFID</sequence>
<reference evidence="1 2" key="1">
    <citation type="submission" date="2018-07" db="EMBL/GenBank/DDBJ databases">
        <title>Genetic characterization of Mycoplasma hyopneumoniae, M. hyorhinis and M. flocculare isolates through whole genome sequencing analysis: comparative analysis of sequence types and putative genes involved in virulence.</title>
        <authorList>
            <person name="Fourour S."/>
            <person name="Lucas P."/>
            <person name="Touzain F."/>
            <person name="Tocqueville V."/>
            <person name="Kempf I."/>
            <person name="Marois-Crehan C."/>
        </authorList>
    </citation>
    <scope>NUCLEOTIDE SEQUENCE [LARGE SCALE GENOMIC DNA]</scope>
    <source>
        <strain evidence="1 2">MHR389</strain>
    </source>
</reference>
<dbReference type="AlphaFoldDB" id="A0ABD6IEJ5"/>
<evidence type="ECO:0000313" key="1">
    <source>
        <dbReference type="EMBL" id="MXR44104.1"/>
    </source>
</evidence>
<comment type="caution">
    <text evidence="1">The sequence shown here is derived from an EMBL/GenBank/DDBJ whole genome shotgun (WGS) entry which is preliminary data.</text>
</comment>